<comment type="caution">
    <text evidence="1">The sequence shown here is derived from an EMBL/GenBank/DDBJ whole genome shotgun (WGS) entry which is preliminary data.</text>
</comment>
<reference evidence="1" key="1">
    <citation type="submission" date="2014-01" db="EMBL/GenBank/DDBJ databases">
        <title>The genome of the white-rot fungus Pycnoporus cinnabarinus: a basidiomycete model with a versatile arsenal for lignocellulosic biomass breakdown.</title>
        <authorList>
            <person name="Levasseur A."/>
            <person name="Lomascolo A."/>
            <person name="Ruiz-Duenas F.J."/>
            <person name="Uzan E."/>
            <person name="Piumi F."/>
            <person name="Kues U."/>
            <person name="Ram A.F.J."/>
            <person name="Murat C."/>
            <person name="Haon M."/>
            <person name="Benoit I."/>
            <person name="Arfi Y."/>
            <person name="Chevret D."/>
            <person name="Drula E."/>
            <person name="Kwon M.J."/>
            <person name="Gouret P."/>
            <person name="Lesage-Meessen L."/>
            <person name="Lombard V."/>
            <person name="Mariette J."/>
            <person name="Noirot C."/>
            <person name="Park J."/>
            <person name="Patyshakuliyeva A."/>
            <person name="Wieneger R.A.B."/>
            <person name="Wosten H.A.B."/>
            <person name="Martin F."/>
            <person name="Coutinho P.M."/>
            <person name="de Vries R."/>
            <person name="Martinez A.T."/>
            <person name="Klopp C."/>
            <person name="Pontarotti P."/>
            <person name="Henrissat B."/>
            <person name="Record E."/>
        </authorList>
    </citation>
    <scope>NUCLEOTIDE SEQUENCE [LARGE SCALE GENOMIC DNA]</scope>
    <source>
        <strain evidence="1">BRFM137</strain>
    </source>
</reference>
<name>A0A060SJY9_PYCCI</name>
<dbReference type="Proteomes" id="UP000029665">
    <property type="component" value="Unassembled WGS sequence"/>
</dbReference>
<dbReference type="OrthoDB" id="3156807at2759"/>
<dbReference type="STRING" id="5643.A0A060SJY9"/>
<dbReference type="EMBL" id="CCBP010000215">
    <property type="protein sequence ID" value="CDO74782.1"/>
    <property type="molecule type" value="Genomic_DNA"/>
</dbReference>
<dbReference type="AlphaFoldDB" id="A0A060SJY9"/>
<proteinExistence type="predicted"/>
<keyword evidence="2" id="KW-1185">Reference proteome</keyword>
<gene>
    <name evidence="1" type="ORF">BN946_scf185001.g30</name>
</gene>
<sequence>MSTEKDIAAAKTIVVAYGRRVARISLLKTKLAEERRRRVFAAFLTQSAVMQWPRPYYRLLYWGPVPHLYIVAEGIKNHLHEAKNNAKKRLNVVRHLELENVQSTLIHWQTVKLLKDAEKLHKGLFPTVNLHKFCDVEALKACTREFEALMCRRLPRISDKWQEDMFIALKGISQEKKLSKANAKPDLNVQIGTWDDMHNMDDIA</sequence>
<organism evidence="1 2">
    <name type="scientific">Pycnoporus cinnabarinus</name>
    <name type="common">Cinnabar-red polypore</name>
    <name type="synonym">Trametes cinnabarina</name>
    <dbReference type="NCBI Taxonomy" id="5643"/>
    <lineage>
        <taxon>Eukaryota</taxon>
        <taxon>Fungi</taxon>
        <taxon>Dikarya</taxon>
        <taxon>Basidiomycota</taxon>
        <taxon>Agaricomycotina</taxon>
        <taxon>Agaricomycetes</taxon>
        <taxon>Polyporales</taxon>
        <taxon>Polyporaceae</taxon>
        <taxon>Trametes</taxon>
    </lineage>
</organism>
<dbReference type="HOGENOM" id="CLU_1343868_0_0_1"/>
<evidence type="ECO:0000313" key="1">
    <source>
        <dbReference type="EMBL" id="CDO74782.1"/>
    </source>
</evidence>
<accession>A0A060SJY9</accession>
<evidence type="ECO:0000313" key="2">
    <source>
        <dbReference type="Proteomes" id="UP000029665"/>
    </source>
</evidence>
<protein>
    <submittedName>
        <fullName evidence="1">Uncharacterized protein</fullName>
    </submittedName>
</protein>